<accession>A0A2G6E433</accession>
<name>A0A2G6E433_9BACT</name>
<dbReference type="EMBL" id="PDPS01000031">
    <property type="protein sequence ID" value="PID56727.1"/>
    <property type="molecule type" value="Genomic_DNA"/>
</dbReference>
<evidence type="ECO:0000259" key="2">
    <source>
        <dbReference type="Pfam" id="PF03313"/>
    </source>
</evidence>
<comment type="similarity">
    <text evidence="1">Belongs to the UPF0597 family.</text>
</comment>
<dbReference type="PANTHER" id="PTHR30501">
    <property type="entry name" value="UPF0597 PROTEIN YHAM"/>
    <property type="match status" value="1"/>
</dbReference>
<sequence length="429" mass="46318">MNILKEVFKHEVFPALGCTEPIAVAYAASAAGELLHDDSLQDICITVDPGVYKNGIAVTVPNTNGKRGNLIAGVLGALIKRPKLKMEILKHTSDELLCQADALIQDKKARLICDNSKKRLYIEVVLHTESESARAIIKYGHTNVVLLEKNGVTVFRKEQDEKHEGAMEYKKILQQMKIVELLDLIETMDEDDYAYLQLGIDMNLTISEKGQKLQKVGYYLADLAEKGYLVRDVFASSKIMTASAADARMAGVSCPVMASGGSGNQGVVAILLPYNVGKHFKVKEHDILKSVALSHLLNSYIKCYIGDLSPVCGCAIAAGVGATAAIVYQLAGKNIDKITLAINNLLSDLGGMLCDGAKGGCALKVVSATDSAIRSAYMAMNNHGINAIEGFVGRTVEETILNFSKISDIGMAKVDDTMIKIMMEKSLTV</sequence>
<comment type="caution">
    <text evidence="3">The sequence shown here is derived from an EMBL/GenBank/DDBJ whole genome shotgun (WGS) entry which is preliminary data.</text>
</comment>
<dbReference type="Proteomes" id="UP000229740">
    <property type="component" value="Unassembled WGS sequence"/>
</dbReference>
<organism evidence="3 4">
    <name type="scientific">candidate division KSB3 bacterium</name>
    <dbReference type="NCBI Taxonomy" id="2044937"/>
    <lineage>
        <taxon>Bacteria</taxon>
        <taxon>candidate division KSB3</taxon>
    </lineage>
</organism>
<dbReference type="HAMAP" id="MF_01845">
    <property type="entry name" value="UPF0597"/>
    <property type="match status" value="1"/>
</dbReference>
<dbReference type="PIRSF" id="PIRSF006054">
    <property type="entry name" value="UCP006054"/>
    <property type="match status" value="1"/>
</dbReference>
<dbReference type="AlphaFoldDB" id="A0A2G6E433"/>
<dbReference type="GO" id="GO:0019450">
    <property type="term" value="P:L-cysteine catabolic process to pyruvate"/>
    <property type="evidence" value="ECO:0007669"/>
    <property type="project" value="TreeGrafter"/>
</dbReference>
<dbReference type="InterPro" id="IPR021144">
    <property type="entry name" value="UPF0597"/>
</dbReference>
<evidence type="ECO:0000256" key="1">
    <source>
        <dbReference type="HAMAP-Rule" id="MF_01845"/>
    </source>
</evidence>
<dbReference type="GO" id="GO:0080146">
    <property type="term" value="F:L-cysteine desulfhydrase activity"/>
    <property type="evidence" value="ECO:0007669"/>
    <property type="project" value="TreeGrafter"/>
</dbReference>
<gene>
    <name evidence="3" type="ORF">CSB45_09780</name>
</gene>
<dbReference type="PANTHER" id="PTHR30501:SF2">
    <property type="entry name" value="UPF0597 PROTEIN YHAM"/>
    <property type="match status" value="1"/>
</dbReference>
<dbReference type="InterPro" id="IPR005130">
    <property type="entry name" value="Ser_deHydtase-like_asu"/>
</dbReference>
<dbReference type="Pfam" id="PF03313">
    <property type="entry name" value="SDH_alpha"/>
    <property type="match status" value="1"/>
</dbReference>
<reference evidence="3 4" key="1">
    <citation type="submission" date="2017-10" db="EMBL/GenBank/DDBJ databases">
        <title>Novel microbial diversity and functional potential in the marine mammal oral microbiome.</title>
        <authorList>
            <person name="Dudek N.K."/>
            <person name="Sun C.L."/>
            <person name="Burstein D."/>
            <person name="Kantor R.S."/>
            <person name="Aliaga Goltsman D.S."/>
            <person name="Bik E.M."/>
            <person name="Thomas B.C."/>
            <person name="Banfield J.F."/>
            <person name="Relman D.A."/>
        </authorList>
    </citation>
    <scope>NUCLEOTIDE SEQUENCE [LARGE SCALE GENOMIC DNA]</scope>
    <source>
        <strain evidence="3">DOLZORAL124_49_17</strain>
    </source>
</reference>
<evidence type="ECO:0000313" key="4">
    <source>
        <dbReference type="Proteomes" id="UP000229740"/>
    </source>
</evidence>
<feature type="domain" description="Serine dehydratase-like alpha subunit" evidence="2">
    <location>
        <begin position="185"/>
        <end position="419"/>
    </location>
</feature>
<protein>
    <recommendedName>
        <fullName evidence="1">UPF0597 protein CSB45_09780</fullName>
    </recommendedName>
</protein>
<proteinExistence type="inferred from homology"/>
<evidence type="ECO:0000313" key="3">
    <source>
        <dbReference type="EMBL" id="PID56727.1"/>
    </source>
</evidence>